<reference evidence="2 3" key="1">
    <citation type="submission" date="2015-11" db="EMBL/GenBank/DDBJ databases">
        <title>Expanding the genomic diversity of Burkholderia species for the development of highly accurate diagnostics.</title>
        <authorList>
            <person name="Sahl J."/>
            <person name="Keim P."/>
            <person name="Wagner D."/>
        </authorList>
    </citation>
    <scope>NUCLEOTIDE SEQUENCE [LARGE SCALE GENOMIC DNA]</scope>
    <source>
        <strain evidence="2 3">MSMB782WGS</strain>
    </source>
</reference>
<name>A0A119UWV0_9BURK</name>
<comment type="caution">
    <text evidence="2">The sequence shown here is derived from an EMBL/GenBank/DDBJ whole genome shotgun (WGS) entry which is preliminary data.</text>
</comment>
<keyword evidence="1" id="KW-0175">Coiled coil</keyword>
<gene>
    <name evidence="2" type="ORF">WM16_07640</name>
</gene>
<evidence type="ECO:0000256" key="1">
    <source>
        <dbReference type="SAM" id="Coils"/>
    </source>
</evidence>
<dbReference type="EMBL" id="LPLU01000048">
    <property type="protein sequence ID" value="KWK79407.1"/>
    <property type="molecule type" value="Genomic_DNA"/>
</dbReference>
<proteinExistence type="predicted"/>
<dbReference type="AlphaFoldDB" id="A0A119UWV0"/>
<organism evidence="2 3">
    <name type="scientific">Burkholderia ubonensis</name>
    <dbReference type="NCBI Taxonomy" id="101571"/>
    <lineage>
        <taxon>Bacteria</taxon>
        <taxon>Pseudomonadati</taxon>
        <taxon>Pseudomonadota</taxon>
        <taxon>Betaproteobacteria</taxon>
        <taxon>Burkholderiales</taxon>
        <taxon>Burkholderiaceae</taxon>
        <taxon>Burkholderia</taxon>
        <taxon>Burkholderia cepacia complex</taxon>
    </lineage>
</organism>
<sequence>MATQEALKAAQDMRAMDQKLAALEHENEQLKARAERRGQYALTDIGGGALAYRYSHVEGSTDAPHYLCQPCMSKGNEIALQPYGRHGNYRCPSCETVYITDGKAPRTTIAVF</sequence>
<accession>A0A119UWV0</accession>
<evidence type="ECO:0000313" key="2">
    <source>
        <dbReference type="EMBL" id="KWK79407.1"/>
    </source>
</evidence>
<protein>
    <submittedName>
        <fullName evidence="2">Uncharacterized protein</fullName>
    </submittedName>
</protein>
<feature type="coiled-coil region" evidence="1">
    <location>
        <begin position="6"/>
        <end position="33"/>
    </location>
</feature>
<evidence type="ECO:0000313" key="3">
    <source>
        <dbReference type="Proteomes" id="UP000065504"/>
    </source>
</evidence>
<dbReference type="Proteomes" id="UP000065504">
    <property type="component" value="Unassembled WGS sequence"/>
</dbReference>